<evidence type="ECO:0000313" key="2">
    <source>
        <dbReference type="Proteomes" id="UP001595907"/>
    </source>
</evidence>
<gene>
    <name evidence="1" type="ORF">ACFOWM_07545</name>
</gene>
<sequence>MITIAPFAALRPEVTEAKAVASPPYDVLNSKEAKLATQGNPNSFLHITKSEVDLPDNIDIHSQEVYDKAKENLTAFISRNILFQESKPCYYIYQLIMPGHLLGDKDAAPINQIGLVCGSSVADYENGLIKKHEFTRPEKELDRITHIKTTGAQTGNVFLAYRNVPAIDTFIASMMSDKAPQYSFEADDAIQHNIWVINDTDSIETITQLFKTHVPASYIADGHHRAASAAKVKAALGNHATPAADIFLTTLFPANQLRIIDYNRVIKDFNGHTPADIIAALEKNFTVTPSKEAVKPSAPHEFGFYMNQQWYLVKALENIIKDDVLGVLDVNVLQENVLTPIFNIIDQRTDKRIDFVGGIRGLSELEKRVNSGEMAVAISLYPVSIEQLFEVADAGEVMPPKSTWFEPKLRDGLLTHLIN</sequence>
<keyword evidence="2" id="KW-1185">Reference proteome</keyword>
<dbReference type="PANTHER" id="PTHR36454:SF1">
    <property type="entry name" value="DUF1015 DOMAIN-CONTAINING PROTEIN"/>
    <property type="match status" value="1"/>
</dbReference>
<organism evidence="1 2">
    <name type="scientific">Ferruginibacter yonginensis</name>
    <dbReference type="NCBI Taxonomy" id="1310416"/>
    <lineage>
        <taxon>Bacteria</taxon>
        <taxon>Pseudomonadati</taxon>
        <taxon>Bacteroidota</taxon>
        <taxon>Chitinophagia</taxon>
        <taxon>Chitinophagales</taxon>
        <taxon>Chitinophagaceae</taxon>
        <taxon>Ferruginibacter</taxon>
    </lineage>
</organism>
<accession>A0ABV8QR47</accession>
<dbReference type="Pfam" id="PF06245">
    <property type="entry name" value="DUF1015"/>
    <property type="match status" value="1"/>
</dbReference>
<dbReference type="RefSeq" id="WP_379708451.1">
    <property type="nucleotide sequence ID" value="NZ_JBHSCZ010000002.1"/>
</dbReference>
<dbReference type="EMBL" id="JBHSCZ010000002">
    <property type="protein sequence ID" value="MFC4262725.1"/>
    <property type="molecule type" value="Genomic_DNA"/>
</dbReference>
<name>A0ABV8QR47_9BACT</name>
<evidence type="ECO:0000313" key="1">
    <source>
        <dbReference type="EMBL" id="MFC4262725.1"/>
    </source>
</evidence>
<protein>
    <submittedName>
        <fullName evidence="1">DUF1015 domain-containing protein</fullName>
    </submittedName>
</protein>
<dbReference type="PIRSF" id="PIRSF033563">
    <property type="entry name" value="UCP033563"/>
    <property type="match status" value="1"/>
</dbReference>
<comment type="caution">
    <text evidence="1">The sequence shown here is derived from an EMBL/GenBank/DDBJ whole genome shotgun (WGS) entry which is preliminary data.</text>
</comment>
<proteinExistence type="predicted"/>
<dbReference type="InterPro" id="IPR008323">
    <property type="entry name" value="UCP033563"/>
</dbReference>
<dbReference type="Proteomes" id="UP001595907">
    <property type="component" value="Unassembled WGS sequence"/>
</dbReference>
<dbReference type="PANTHER" id="PTHR36454">
    <property type="entry name" value="LMO2823 PROTEIN"/>
    <property type="match status" value="1"/>
</dbReference>
<reference evidence="2" key="1">
    <citation type="journal article" date="2019" name="Int. J. Syst. Evol. Microbiol.">
        <title>The Global Catalogue of Microorganisms (GCM) 10K type strain sequencing project: providing services to taxonomists for standard genome sequencing and annotation.</title>
        <authorList>
            <consortium name="The Broad Institute Genomics Platform"/>
            <consortium name="The Broad Institute Genome Sequencing Center for Infectious Disease"/>
            <person name="Wu L."/>
            <person name="Ma J."/>
        </authorList>
    </citation>
    <scope>NUCLEOTIDE SEQUENCE [LARGE SCALE GENOMIC DNA]</scope>
    <source>
        <strain evidence="2">CECT 8289</strain>
    </source>
</reference>